<evidence type="ECO:0000313" key="2">
    <source>
        <dbReference type="Proteomes" id="UP000281261"/>
    </source>
</evidence>
<dbReference type="InterPro" id="IPR023296">
    <property type="entry name" value="Glyco_hydro_beta-prop_sf"/>
</dbReference>
<evidence type="ECO:0000313" key="1">
    <source>
        <dbReference type="EMBL" id="RLC35813.1"/>
    </source>
</evidence>
<comment type="caution">
    <text evidence="1">The sequence shown here is derived from an EMBL/GenBank/DDBJ whole genome shotgun (WGS) entry which is preliminary data.</text>
</comment>
<dbReference type="AlphaFoldDB" id="A0A420ZAZ2"/>
<protein>
    <submittedName>
        <fullName evidence="1">Uncharacterized protein</fullName>
    </submittedName>
</protein>
<name>A0A420ZAZ2_UNCK3</name>
<accession>A0A420ZAZ2</accession>
<feature type="non-terminal residue" evidence="1">
    <location>
        <position position="556"/>
    </location>
</feature>
<reference evidence="1 2" key="1">
    <citation type="submission" date="2018-06" db="EMBL/GenBank/DDBJ databases">
        <title>Extensive metabolic versatility and redundancy in microbially diverse, dynamic hydrothermal sediments.</title>
        <authorList>
            <person name="Dombrowski N."/>
            <person name="Teske A."/>
            <person name="Baker B.J."/>
        </authorList>
    </citation>
    <scope>NUCLEOTIDE SEQUENCE [LARGE SCALE GENOMIC DNA]</scope>
    <source>
        <strain evidence="1">B79_G16</strain>
    </source>
</reference>
<organism evidence="1 2">
    <name type="scientific">candidate division Kazan bacterium</name>
    <dbReference type="NCBI Taxonomy" id="2202143"/>
    <lineage>
        <taxon>Bacteria</taxon>
        <taxon>Bacteria division Kazan-3B-28</taxon>
    </lineage>
</organism>
<sequence length="556" mass="60087">MATYVKWADTIVDDSGIVIPSVTVTVKDPDTGDPITMYSERAGTTQGNSVTTGVDGIAEFYVDIETNPRIKIELSKTDYDFTAANEMLNDVYLASKGETLGSLSDVTITSPSNDELLAYDSGSGKWINQTPSEVGIISGSGTASYVPKWSDAGTLTNSVIYDNGVNIGIRTLTPRTALHVIGDVTLLGDVRPVNRFVKVDESKASAANASDYLTTPTYDGSGQAVHPDVYYNPSKWPDPNGYRFWMAMTPYPNGDDTYENPSILVSDDGQTWEVPSGLTNPIEPAPSTGHNADPDILEGADGKLWVFFMWTDGTTYKVYVKSSSDGINWSDKTEILTSTTESFISPAVVFEDGLYTMWYIDHLASPNVLKKRTASSPTGPWSSPTTCTVSGVPSGRDLWHLDVVRVQAEYHAFVVLTDSDTTGANTELHFATSRDGTNWTLNSTPLLAAGTSGSWDDNLIYRACGLLFNAGNESRYALWYSASNSSGTWHIGYTEVFLGLIVEKDGKVGIGTTSPSENLTIYGPVYANFAVAGNTGRFRCYTNQEKSVIGTASNTP</sequence>
<dbReference type="EMBL" id="QMNG01000116">
    <property type="protein sequence ID" value="RLC35813.1"/>
    <property type="molecule type" value="Genomic_DNA"/>
</dbReference>
<gene>
    <name evidence="1" type="ORF">DRH29_05725</name>
</gene>
<dbReference type="Proteomes" id="UP000281261">
    <property type="component" value="Unassembled WGS sequence"/>
</dbReference>
<dbReference type="Gene3D" id="2.115.10.20">
    <property type="entry name" value="Glycosyl hydrolase domain, family 43"/>
    <property type="match status" value="2"/>
</dbReference>
<dbReference type="SUPFAM" id="SSF75005">
    <property type="entry name" value="Arabinanase/levansucrase/invertase"/>
    <property type="match status" value="2"/>
</dbReference>
<proteinExistence type="predicted"/>